<dbReference type="AlphaFoldDB" id="A0A2P2PGF4"/>
<protein>
    <submittedName>
        <fullName evidence="1">Uncharacterized protein</fullName>
    </submittedName>
</protein>
<accession>A0A2P2PGF4</accession>
<evidence type="ECO:0000313" key="1">
    <source>
        <dbReference type="EMBL" id="MBX53824.1"/>
    </source>
</evidence>
<sequence>MTHIRNPPNIHTETCITEKQDLKRKKREKIICTYQ</sequence>
<organism evidence="1">
    <name type="scientific">Rhizophora mucronata</name>
    <name type="common">Asiatic mangrove</name>
    <dbReference type="NCBI Taxonomy" id="61149"/>
    <lineage>
        <taxon>Eukaryota</taxon>
        <taxon>Viridiplantae</taxon>
        <taxon>Streptophyta</taxon>
        <taxon>Embryophyta</taxon>
        <taxon>Tracheophyta</taxon>
        <taxon>Spermatophyta</taxon>
        <taxon>Magnoliopsida</taxon>
        <taxon>eudicotyledons</taxon>
        <taxon>Gunneridae</taxon>
        <taxon>Pentapetalae</taxon>
        <taxon>rosids</taxon>
        <taxon>fabids</taxon>
        <taxon>Malpighiales</taxon>
        <taxon>Rhizophoraceae</taxon>
        <taxon>Rhizophora</taxon>
    </lineage>
</organism>
<name>A0A2P2PGF4_RHIMU</name>
<dbReference type="EMBL" id="GGEC01073340">
    <property type="protein sequence ID" value="MBX53824.1"/>
    <property type="molecule type" value="Transcribed_RNA"/>
</dbReference>
<proteinExistence type="predicted"/>
<reference evidence="1" key="1">
    <citation type="submission" date="2018-02" db="EMBL/GenBank/DDBJ databases">
        <title>Rhizophora mucronata_Transcriptome.</title>
        <authorList>
            <person name="Meera S.P."/>
            <person name="Sreeshan A."/>
            <person name="Augustine A."/>
        </authorList>
    </citation>
    <scope>NUCLEOTIDE SEQUENCE</scope>
    <source>
        <tissue evidence="1">Leaf</tissue>
    </source>
</reference>